<dbReference type="Proteomes" id="UP000036947">
    <property type="component" value="Unassembled WGS sequence"/>
</dbReference>
<dbReference type="OrthoDB" id="2578740at2759"/>
<evidence type="ECO:0000259" key="1">
    <source>
        <dbReference type="SMART" id="SM00939"/>
    </source>
</evidence>
<sequence>MITWVHSAAALASTRHLAMKNSRVPIQPTGAPAAGNSWLAIAQINVAARDPHPALRAIAPWEAATDGYNDFMARGGIPRGGFMHMLYNSMTGIEGAENGAAMVEKRPLFDEYWTTKVIPVENIDVPMYLTASYSTRLHSRGSFETFAKAKTTKKWLRVHHTQEWYYLYRKKNNDELQAFFDKYCKGISNDWHLTAPLRLSLLGFDGSRASTIVERQEASYPLPNTEYRKYFLEATSGSMSLRRPSAEAETGYLAHHLTDCADFHVNFNEYTEVAGYLVTKLWMSCPDHDDMDVNLQSAKTPLVSLNYPCPVPAFEVPDANVAKFLSCDGILRASHQVSKKMTNGFPNYRHDKAEKIAPGTVVELEIPLWPIGMVFESGEGIILRAAGDELRLPELKVLEVKAAVDENVGRHRIHTGGQWDSCGSSYIWLKH</sequence>
<dbReference type="InterPro" id="IPR013736">
    <property type="entry name" value="Xaa-Pro_dipept_C"/>
</dbReference>
<evidence type="ECO:0000313" key="2">
    <source>
        <dbReference type="EMBL" id="KND86733.1"/>
    </source>
</evidence>
<feature type="domain" description="Xaa-Pro dipeptidyl-peptidase C-terminal" evidence="1">
    <location>
        <begin position="177"/>
        <end position="424"/>
    </location>
</feature>
<dbReference type="SMART" id="SM00939">
    <property type="entry name" value="PepX_C"/>
    <property type="match status" value="1"/>
</dbReference>
<dbReference type="STRING" id="1163406.A0A0L0MXV4"/>
<keyword evidence="3" id="KW-1185">Reference proteome</keyword>
<accession>A0A0L0MXV4</accession>
<dbReference type="Pfam" id="PF08530">
    <property type="entry name" value="PepX_C"/>
    <property type="match status" value="1"/>
</dbReference>
<reference evidence="2 3" key="1">
    <citation type="journal article" date="2015" name="BMC Genomics">
        <title>The genome of the truffle-parasite Tolypocladium ophioglossoides and the evolution of antifungal peptaibiotics.</title>
        <authorList>
            <person name="Quandt C.A."/>
            <person name="Bushley K.E."/>
            <person name="Spatafora J.W."/>
        </authorList>
    </citation>
    <scope>NUCLEOTIDE SEQUENCE [LARGE SCALE GENOMIC DNA]</scope>
    <source>
        <strain evidence="2 3">CBS 100239</strain>
    </source>
</reference>
<dbReference type="Gene3D" id="3.40.50.1820">
    <property type="entry name" value="alpha/beta hydrolase"/>
    <property type="match status" value="1"/>
</dbReference>
<gene>
    <name evidence="2" type="ORF">TOPH_08633</name>
</gene>
<dbReference type="PANTHER" id="PTHR43056">
    <property type="entry name" value="PEPTIDASE S9 PROLYL OLIGOPEPTIDASE"/>
    <property type="match status" value="1"/>
</dbReference>
<dbReference type="PANTHER" id="PTHR43056:SF10">
    <property type="entry name" value="COCE_NOND FAMILY, PUTATIVE (AFU_ORTHOLOGUE AFUA_7G00600)-RELATED"/>
    <property type="match status" value="1"/>
</dbReference>
<dbReference type="Gene3D" id="2.60.120.260">
    <property type="entry name" value="Galactose-binding domain-like"/>
    <property type="match status" value="1"/>
</dbReference>
<organism evidence="2 3">
    <name type="scientific">Tolypocladium ophioglossoides (strain CBS 100239)</name>
    <name type="common">Snaketongue truffleclub</name>
    <name type="synonym">Elaphocordyceps ophioglossoides</name>
    <dbReference type="NCBI Taxonomy" id="1163406"/>
    <lineage>
        <taxon>Eukaryota</taxon>
        <taxon>Fungi</taxon>
        <taxon>Dikarya</taxon>
        <taxon>Ascomycota</taxon>
        <taxon>Pezizomycotina</taxon>
        <taxon>Sordariomycetes</taxon>
        <taxon>Hypocreomycetidae</taxon>
        <taxon>Hypocreales</taxon>
        <taxon>Ophiocordycipitaceae</taxon>
        <taxon>Tolypocladium</taxon>
    </lineage>
</organism>
<proteinExistence type="predicted"/>
<dbReference type="AlphaFoldDB" id="A0A0L0MXV4"/>
<name>A0A0L0MXV4_TOLOC</name>
<comment type="caution">
    <text evidence="2">The sequence shown here is derived from an EMBL/GenBank/DDBJ whole genome shotgun (WGS) entry which is preliminary data.</text>
</comment>
<dbReference type="GO" id="GO:0008239">
    <property type="term" value="F:dipeptidyl-peptidase activity"/>
    <property type="evidence" value="ECO:0007669"/>
    <property type="project" value="InterPro"/>
</dbReference>
<dbReference type="SUPFAM" id="SSF49785">
    <property type="entry name" value="Galactose-binding domain-like"/>
    <property type="match status" value="1"/>
</dbReference>
<evidence type="ECO:0000313" key="3">
    <source>
        <dbReference type="Proteomes" id="UP000036947"/>
    </source>
</evidence>
<dbReference type="InterPro" id="IPR050585">
    <property type="entry name" value="Xaa-Pro_dipeptidyl-ppase/CocE"/>
</dbReference>
<dbReference type="InterPro" id="IPR029058">
    <property type="entry name" value="AB_hydrolase_fold"/>
</dbReference>
<dbReference type="EMBL" id="LFRF01000050">
    <property type="protein sequence ID" value="KND86733.1"/>
    <property type="molecule type" value="Genomic_DNA"/>
</dbReference>
<dbReference type="Gene3D" id="1.10.3020.20">
    <property type="match status" value="1"/>
</dbReference>
<protein>
    <recommendedName>
        <fullName evidence="1">Xaa-Pro dipeptidyl-peptidase C-terminal domain-containing protein</fullName>
    </recommendedName>
</protein>
<dbReference type="SUPFAM" id="SSF53474">
    <property type="entry name" value="alpha/beta-Hydrolases"/>
    <property type="match status" value="1"/>
</dbReference>
<dbReference type="InterPro" id="IPR008979">
    <property type="entry name" value="Galactose-bd-like_sf"/>
</dbReference>